<organism evidence="2 3">
    <name type="scientific">Penicillium oxalicum (strain 114-2 / CGMCC 5302)</name>
    <name type="common">Penicillium decumbens</name>
    <dbReference type="NCBI Taxonomy" id="933388"/>
    <lineage>
        <taxon>Eukaryota</taxon>
        <taxon>Fungi</taxon>
        <taxon>Dikarya</taxon>
        <taxon>Ascomycota</taxon>
        <taxon>Pezizomycotina</taxon>
        <taxon>Eurotiomycetes</taxon>
        <taxon>Eurotiomycetidae</taxon>
        <taxon>Eurotiales</taxon>
        <taxon>Aspergillaceae</taxon>
        <taxon>Penicillium</taxon>
    </lineage>
</organism>
<evidence type="ECO:0000313" key="3">
    <source>
        <dbReference type="Proteomes" id="UP000019376"/>
    </source>
</evidence>
<evidence type="ECO:0000256" key="1">
    <source>
        <dbReference type="SAM" id="Phobius"/>
    </source>
</evidence>
<reference evidence="2 3" key="1">
    <citation type="journal article" date="2013" name="PLoS ONE">
        <title>Genomic and secretomic analyses reveal unique features of the lignocellulolytic enzyme system of Penicillium decumbens.</title>
        <authorList>
            <person name="Liu G."/>
            <person name="Zhang L."/>
            <person name="Wei X."/>
            <person name="Zou G."/>
            <person name="Qin Y."/>
            <person name="Ma L."/>
            <person name="Li J."/>
            <person name="Zheng H."/>
            <person name="Wang S."/>
            <person name="Wang C."/>
            <person name="Xun L."/>
            <person name="Zhao G.-P."/>
            <person name="Zhou Z."/>
            <person name="Qu Y."/>
        </authorList>
    </citation>
    <scope>NUCLEOTIDE SEQUENCE [LARGE SCALE GENOMIC DNA]</scope>
    <source>
        <strain evidence="3">114-2 / CGMCC 5302</strain>
    </source>
</reference>
<proteinExistence type="predicted"/>
<feature type="transmembrane region" description="Helical" evidence="1">
    <location>
        <begin position="84"/>
        <end position="106"/>
    </location>
</feature>
<name>S7ZHF7_PENO1</name>
<sequence>MKDELIGKPEPPSDVQIHDDDLTAQNPQVQELFADSPAVRYFLIPCAKYTFKIYVVVLLLLDIDGARCYFGAGENMWEKCGQRWFWMFNTMVLVHFVFGTCAIYGLKKLAKRRMAVRRLANSNTV</sequence>
<dbReference type="AlphaFoldDB" id="S7ZHF7"/>
<keyword evidence="1" id="KW-1133">Transmembrane helix</keyword>
<keyword evidence="1" id="KW-0812">Transmembrane</keyword>
<dbReference type="EMBL" id="KB644410">
    <property type="protein sequence ID" value="EPS28126.1"/>
    <property type="molecule type" value="Genomic_DNA"/>
</dbReference>
<dbReference type="HOGENOM" id="CLU_1993395_0_0_1"/>
<accession>S7ZHF7</accession>
<dbReference type="Proteomes" id="UP000019376">
    <property type="component" value="Unassembled WGS sequence"/>
</dbReference>
<protein>
    <submittedName>
        <fullName evidence="2">Uncharacterized protein</fullName>
    </submittedName>
</protein>
<keyword evidence="1" id="KW-0472">Membrane</keyword>
<gene>
    <name evidence="2" type="ORF">PDE_03072</name>
</gene>
<keyword evidence="3" id="KW-1185">Reference proteome</keyword>
<evidence type="ECO:0000313" key="2">
    <source>
        <dbReference type="EMBL" id="EPS28126.1"/>
    </source>
</evidence>